<dbReference type="RefSeq" id="WP_076712566.1">
    <property type="nucleotide sequence ID" value="NZ_MOEN01000006.1"/>
</dbReference>
<keyword evidence="1" id="KW-1133">Transmembrane helix</keyword>
<organism evidence="2 3">
    <name type="scientific">Desulfurobacterium indicum</name>
    <dbReference type="NCBI Taxonomy" id="1914305"/>
    <lineage>
        <taxon>Bacteria</taxon>
        <taxon>Pseudomonadati</taxon>
        <taxon>Aquificota</taxon>
        <taxon>Aquificia</taxon>
        <taxon>Desulfurobacteriales</taxon>
        <taxon>Desulfurobacteriaceae</taxon>
        <taxon>Desulfurobacterium</taxon>
    </lineage>
</organism>
<evidence type="ECO:0000313" key="3">
    <source>
        <dbReference type="Proteomes" id="UP000187408"/>
    </source>
</evidence>
<dbReference type="EMBL" id="MOEN01000006">
    <property type="protein sequence ID" value="OMH40956.1"/>
    <property type="molecule type" value="Genomic_DNA"/>
</dbReference>
<feature type="transmembrane region" description="Helical" evidence="1">
    <location>
        <begin position="74"/>
        <end position="96"/>
    </location>
</feature>
<evidence type="ECO:0000313" key="2">
    <source>
        <dbReference type="EMBL" id="OMH40956.1"/>
    </source>
</evidence>
<dbReference type="STRING" id="1914305.BLW93_02635"/>
<sequence>MKGLNRDIEELLDQGLSFKDVRKHLEKKYKKELSFTAISYFTYFFIFGFPVLIVAAVFLKFGNLTGTAYYIDRLILLLGAMATLKGFVGHFVSVFLRREKFEEEFKKVRRLREADYGKSSG</sequence>
<dbReference type="OrthoDB" id="9855052at2"/>
<comment type="caution">
    <text evidence="2">The sequence shown here is derived from an EMBL/GenBank/DDBJ whole genome shotgun (WGS) entry which is preliminary data.</text>
</comment>
<gene>
    <name evidence="2" type="ORF">BLW93_02635</name>
</gene>
<keyword evidence="1" id="KW-0812">Transmembrane</keyword>
<dbReference type="Proteomes" id="UP000187408">
    <property type="component" value="Unassembled WGS sequence"/>
</dbReference>
<name>A0A1R1MMG3_9BACT</name>
<dbReference type="AlphaFoldDB" id="A0A1R1MMG3"/>
<reference evidence="2 3" key="1">
    <citation type="submission" date="2016-10" db="EMBL/GenBank/DDBJ databases">
        <title>Genome sequence of a sulfur-reducing bacterium Desulfurobacterium indicum K6013.</title>
        <authorList>
            <person name="Cao J."/>
            <person name="Shao Z."/>
            <person name="Alain K."/>
            <person name="Jebbar M."/>
        </authorList>
    </citation>
    <scope>NUCLEOTIDE SEQUENCE [LARGE SCALE GENOMIC DNA]</scope>
    <source>
        <strain evidence="2 3">K6013</strain>
    </source>
</reference>
<proteinExistence type="predicted"/>
<feature type="transmembrane region" description="Helical" evidence="1">
    <location>
        <begin position="37"/>
        <end position="62"/>
    </location>
</feature>
<keyword evidence="1" id="KW-0472">Membrane</keyword>
<protein>
    <submittedName>
        <fullName evidence="2">Uncharacterized protein</fullName>
    </submittedName>
</protein>
<keyword evidence="3" id="KW-1185">Reference proteome</keyword>
<accession>A0A1R1MMG3</accession>
<evidence type="ECO:0000256" key="1">
    <source>
        <dbReference type="SAM" id="Phobius"/>
    </source>
</evidence>